<dbReference type="Gene3D" id="3.40.630.20">
    <property type="entry name" value="Peptidase C15, pyroglutamyl peptidase I-like"/>
    <property type="match status" value="1"/>
</dbReference>
<evidence type="ECO:0000256" key="5">
    <source>
        <dbReference type="ARBA" id="ARBA00022807"/>
    </source>
</evidence>
<evidence type="ECO:0008006" key="8">
    <source>
        <dbReference type="Google" id="ProtNLM"/>
    </source>
</evidence>
<accession>A0A3E2HDV4</accession>
<dbReference type="OMA" id="KLAYNHK"/>
<keyword evidence="4" id="KW-0378">Hydrolase</keyword>
<dbReference type="GO" id="GO:0006508">
    <property type="term" value="P:proteolysis"/>
    <property type="evidence" value="ECO:0007669"/>
    <property type="project" value="UniProtKB-KW"/>
</dbReference>
<keyword evidence="5" id="KW-0788">Thiol protease</keyword>
<comment type="caution">
    <text evidence="6">The sequence shown here is derived from an EMBL/GenBank/DDBJ whole genome shotgun (WGS) entry which is preliminary data.</text>
</comment>
<reference evidence="6 7" key="1">
    <citation type="submission" date="2018-05" db="EMBL/GenBank/DDBJ databases">
        <title>Draft genome sequence of Scytalidium lignicola DSM 105466, a ubiquitous saprotrophic fungus.</title>
        <authorList>
            <person name="Buettner E."/>
            <person name="Gebauer A.M."/>
            <person name="Hofrichter M."/>
            <person name="Liers C."/>
            <person name="Kellner H."/>
        </authorList>
    </citation>
    <scope>NUCLEOTIDE SEQUENCE [LARGE SCALE GENOMIC DNA]</scope>
    <source>
        <strain evidence="6 7">DSM 105466</strain>
    </source>
</reference>
<dbReference type="PANTHER" id="PTHR23402:SF1">
    <property type="entry name" value="PYROGLUTAMYL-PEPTIDASE I"/>
    <property type="match status" value="1"/>
</dbReference>
<dbReference type="Proteomes" id="UP000258309">
    <property type="component" value="Unassembled WGS sequence"/>
</dbReference>
<feature type="non-terminal residue" evidence="6">
    <location>
        <position position="1"/>
    </location>
</feature>
<dbReference type="InterPro" id="IPR016125">
    <property type="entry name" value="Peptidase_C15-like"/>
</dbReference>
<dbReference type="GO" id="GO:0005829">
    <property type="term" value="C:cytosol"/>
    <property type="evidence" value="ECO:0007669"/>
    <property type="project" value="InterPro"/>
</dbReference>
<proteinExistence type="inferred from homology"/>
<gene>
    <name evidence="6" type="ORF">B7463_g5027</name>
</gene>
<evidence type="ECO:0000256" key="3">
    <source>
        <dbReference type="ARBA" id="ARBA00022670"/>
    </source>
</evidence>
<dbReference type="PANTHER" id="PTHR23402">
    <property type="entry name" value="PROTEASE FAMILY C15 PYROGLUTAMYL-PEPTIDASE I-RELATED"/>
    <property type="match status" value="1"/>
</dbReference>
<evidence type="ECO:0000256" key="4">
    <source>
        <dbReference type="ARBA" id="ARBA00022801"/>
    </source>
</evidence>
<feature type="non-terminal residue" evidence="6">
    <location>
        <position position="250"/>
    </location>
</feature>
<dbReference type="STRING" id="5539.A0A3E2HDV4"/>
<keyword evidence="2" id="KW-0963">Cytoplasm</keyword>
<dbReference type="OrthoDB" id="407146at2759"/>
<dbReference type="AlphaFoldDB" id="A0A3E2HDV4"/>
<evidence type="ECO:0000313" key="7">
    <source>
        <dbReference type="Proteomes" id="UP000258309"/>
    </source>
</evidence>
<evidence type="ECO:0000313" key="6">
    <source>
        <dbReference type="EMBL" id="RFU31332.1"/>
    </source>
</evidence>
<keyword evidence="3" id="KW-0645">Protease</keyword>
<dbReference type="CDD" id="cd00501">
    <property type="entry name" value="Peptidase_C15"/>
    <property type="match status" value="1"/>
</dbReference>
<dbReference type="InterPro" id="IPR036440">
    <property type="entry name" value="Peptidase_C15-like_sf"/>
</dbReference>
<keyword evidence="7" id="KW-1185">Reference proteome</keyword>
<evidence type="ECO:0000256" key="1">
    <source>
        <dbReference type="ARBA" id="ARBA00006641"/>
    </source>
</evidence>
<dbReference type="GO" id="GO:0016920">
    <property type="term" value="F:pyroglutamyl-peptidase activity"/>
    <property type="evidence" value="ECO:0007669"/>
    <property type="project" value="InterPro"/>
</dbReference>
<dbReference type="EMBL" id="NCSJ02000078">
    <property type="protein sequence ID" value="RFU31332.1"/>
    <property type="molecule type" value="Genomic_DNA"/>
</dbReference>
<evidence type="ECO:0000256" key="2">
    <source>
        <dbReference type="ARBA" id="ARBA00022490"/>
    </source>
</evidence>
<dbReference type="InterPro" id="IPR000816">
    <property type="entry name" value="Peptidase_C15"/>
</dbReference>
<organism evidence="6 7">
    <name type="scientific">Scytalidium lignicola</name>
    <name type="common">Hyphomycete</name>
    <dbReference type="NCBI Taxonomy" id="5539"/>
    <lineage>
        <taxon>Eukaryota</taxon>
        <taxon>Fungi</taxon>
        <taxon>Dikarya</taxon>
        <taxon>Ascomycota</taxon>
        <taxon>Pezizomycotina</taxon>
        <taxon>Leotiomycetes</taxon>
        <taxon>Leotiomycetes incertae sedis</taxon>
        <taxon>Scytalidium</taxon>
    </lineage>
</organism>
<dbReference type="Pfam" id="PF01470">
    <property type="entry name" value="Peptidase_C15"/>
    <property type="match status" value="1"/>
</dbReference>
<protein>
    <recommendedName>
        <fullName evidence="8">Pyroglutamyl-peptidase I</fullName>
    </recommendedName>
</protein>
<dbReference type="SUPFAM" id="SSF53182">
    <property type="entry name" value="Pyrrolidone carboxyl peptidase (pyroglutamate aminopeptidase)"/>
    <property type="match status" value="1"/>
</dbReference>
<name>A0A3E2HDV4_SCYLI</name>
<comment type="similarity">
    <text evidence="1">Belongs to the peptidase C15 family.</text>
</comment>
<sequence length="250" mass="28327">MGSTTVDPATWEDEFTFLVTGFGPFTSRYPVNPSWEIARALPPFLPPPSSSSSTSSSSASPIPHPRVRILVHPEPIKVAYKNVRELVPKLWERSGGPKLDFVLHIGMASGRAYYSAERLAHRDGYAMRDVDGELLKDEEKKGEEFFWHGLPEKIETMVDVDEIWRGWKKSLPNCDIKVSEDPGRYLCDFIYYSSLAHLYRKNEDRRVLFLHVPVDNDPASIKVGVEVTIELIRAVVQNLKTKQAEKQASV</sequence>